<proteinExistence type="predicted"/>
<evidence type="ECO:0000313" key="3">
    <source>
        <dbReference type="Proteomes" id="UP001151699"/>
    </source>
</evidence>
<feature type="signal peptide" evidence="1">
    <location>
        <begin position="1"/>
        <end position="21"/>
    </location>
</feature>
<dbReference type="Proteomes" id="UP001151699">
    <property type="component" value="Chromosome X"/>
</dbReference>
<sequence length="48" mass="5365">MISRIFVLIVLVTLVIIEAEAQKSKREYCSAPGCVRLLCDECCKGSKF</sequence>
<name>A0A9Q0S0R7_9DIPT</name>
<comment type="caution">
    <text evidence="2">The sequence shown here is derived from an EMBL/GenBank/DDBJ whole genome shotgun (WGS) entry which is preliminary data.</text>
</comment>
<organism evidence="2 3">
    <name type="scientific">Pseudolycoriella hygida</name>
    <dbReference type="NCBI Taxonomy" id="35572"/>
    <lineage>
        <taxon>Eukaryota</taxon>
        <taxon>Metazoa</taxon>
        <taxon>Ecdysozoa</taxon>
        <taxon>Arthropoda</taxon>
        <taxon>Hexapoda</taxon>
        <taxon>Insecta</taxon>
        <taxon>Pterygota</taxon>
        <taxon>Neoptera</taxon>
        <taxon>Endopterygota</taxon>
        <taxon>Diptera</taxon>
        <taxon>Nematocera</taxon>
        <taxon>Sciaroidea</taxon>
        <taxon>Sciaridae</taxon>
        <taxon>Pseudolycoriella</taxon>
    </lineage>
</organism>
<keyword evidence="1" id="KW-0732">Signal</keyword>
<dbReference type="EMBL" id="WJQU01000003">
    <property type="protein sequence ID" value="KAJ6639153.1"/>
    <property type="molecule type" value="Genomic_DNA"/>
</dbReference>
<accession>A0A9Q0S0R7</accession>
<gene>
    <name evidence="2" type="ORF">Bhyg_11893</name>
</gene>
<keyword evidence="3" id="KW-1185">Reference proteome</keyword>
<protein>
    <submittedName>
        <fullName evidence="2">Uncharacterized protein</fullName>
    </submittedName>
</protein>
<evidence type="ECO:0000313" key="2">
    <source>
        <dbReference type="EMBL" id="KAJ6639153.1"/>
    </source>
</evidence>
<feature type="chain" id="PRO_5040222756" evidence="1">
    <location>
        <begin position="22"/>
        <end position="48"/>
    </location>
</feature>
<reference evidence="2" key="1">
    <citation type="submission" date="2022-07" db="EMBL/GenBank/DDBJ databases">
        <authorList>
            <person name="Trinca V."/>
            <person name="Uliana J.V.C."/>
            <person name="Torres T.T."/>
            <person name="Ward R.J."/>
            <person name="Monesi N."/>
        </authorList>
    </citation>
    <scope>NUCLEOTIDE SEQUENCE</scope>
    <source>
        <strain evidence="2">HSMRA1968</strain>
        <tissue evidence="2">Whole embryos</tissue>
    </source>
</reference>
<dbReference type="AlphaFoldDB" id="A0A9Q0S0R7"/>
<evidence type="ECO:0000256" key="1">
    <source>
        <dbReference type="SAM" id="SignalP"/>
    </source>
</evidence>